<feature type="signal peptide" evidence="11">
    <location>
        <begin position="1"/>
        <end position="24"/>
    </location>
</feature>
<dbReference type="Gene3D" id="2.40.160.10">
    <property type="entry name" value="Porin"/>
    <property type="match status" value="1"/>
</dbReference>
<dbReference type="Proteomes" id="UP001365405">
    <property type="component" value="Unassembled WGS sequence"/>
</dbReference>
<dbReference type="PANTHER" id="PTHR34501">
    <property type="entry name" value="PROTEIN YDDL-RELATED"/>
    <property type="match status" value="1"/>
</dbReference>
<dbReference type="RefSeq" id="WP_341410792.1">
    <property type="nucleotide sequence ID" value="NZ_JBBUTH010000007.1"/>
</dbReference>
<dbReference type="SUPFAM" id="SSF56935">
    <property type="entry name" value="Porins"/>
    <property type="match status" value="1"/>
</dbReference>
<sequence>MNKTMMRTKMAAAAAALCCGAAQAQSVQIYGLFDLAVEHLTNVGAAGTSITRMPGLTGSVPSRLGFRGTEDLGGGMKALFTLEGGLGVDTGTSNQGGRFFGRQSFVGLQGPWGTVSLGRQYSMLFWSQLDADILGPNAYGSGSMDSYLPNARVDNALAWRGSVGAWSAGASYSFGRDAVNAGPSPAGTNCAGESATDTKACRQWSAMVKYDAGAWGVTAAIDQIRGGAGAFAGLTSSSLTDTRSTVTGWYRVNGDLKLGAGLIARKNEGSTATPRSDLWYLGASWKPAPLWTVDAEVFKLDFKNSPNGATLLAVRGSYALSKNTVLYATAGHIGNDGATALSVSNAAAGNAPAAGAGQTGIATGVRMAF</sequence>
<accession>A0ABU9CGW2</accession>
<gene>
    <name evidence="13" type="ORF">AACH10_12695</name>
</gene>
<dbReference type="Pfam" id="PF13609">
    <property type="entry name" value="Porin_4"/>
    <property type="match status" value="1"/>
</dbReference>
<protein>
    <submittedName>
        <fullName evidence="13">Porin</fullName>
    </submittedName>
</protein>
<keyword evidence="8" id="KW-0626">Porin</keyword>
<evidence type="ECO:0000313" key="13">
    <source>
        <dbReference type="EMBL" id="MEK8051101.1"/>
    </source>
</evidence>
<keyword evidence="5" id="KW-0812">Transmembrane</keyword>
<reference evidence="13 14" key="1">
    <citation type="submission" date="2024-04" db="EMBL/GenBank/DDBJ databases">
        <title>Novel species of the genus Ideonella isolated from streams.</title>
        <authorList>
            <person name="Lu H."/>
        </authorList>
    </citation>
    <scope>NUCLEOTIDE SEQUENCE [LARGE SCALE GENOMIC DNA]</scope>
    <source>
        <strain evidence="13 14">DXS22W</strain>
    </source>
</reference>
<feature type="chain" id="PRO_5046552805" evidence="11">
    <location>
        <begin position="25"/>
        <end position="369"/>
    </location>
</feature>
<evidence type="ECO:0000256" key="4">
    <source>
        <dbReference type="ARBA" id="ARBA00022452"/>
    </source>
</evidence>
<evidence type="ECO:0000256" key="5">
    <source>
        <dbReference type="ARBA" id="ARBA00022692"/>
    </source>
</evidence>
<evidence type="ECO:0000313" key="14">
    <source>
        <dbReference type="Proteomes" id="UP001365405"/>
    </source>
</evidence>
<comment type="caution">
    <text evidence="13">The sequence shown here is derived from an EMBL/GenBank/DDBJ whole genome shotgun (WGS) entry which is preliminary data.</text>
</comment>
<proteinExistence type="predicted"/>
<evidence type="ECO:0000256" key="2">
    <source>
        <dbReference type="ARBA" id="ARBA00011233"/>
    </source>
</evidence>
<evidence type="ECO:0000259" key="12">
    <source>
        <dbReference type="Pfam" id="PF13609"/>
    </source>
</evidence>
<organism evidence="13 14">
    <name type="scientific">Pseudaquabacterium inlustre</name>
    <dbReference type="NCBI Taxonomy" id="2984192"/>
    <lineage>
        <taxon>Bacteria</taxon>
        <taxon>Pseudomonadati</taxon>
        <taxon>Pseudomonadota</taxon>
        <taxon>Betaproteobacteria</taxon>
        <taxon>Burkholderiales</taxon>
        <taxon>Sphaerotilaceae</taxon>
        <taxon>Pseudaquabacterium</taxon>
    </lineage>
</organism>
<evidence type="ECO:0000256" key="11">
    <source>
        <dbReference type="SAM" id="SignalP"/>
    </source>
</evidence>
<name>A0ABU9CGW2_9BURK</name>
<evidence type="ECO:0000256" key="3">
    <source>
        <dbReference type="ARBA" id="ARBA00022448"/>
    </source>
</evidence>
<keyword evidence="10" id="KW-0998">Cell outer membrane</keyword>
<dbReference type="InterPro" id="IPR033900">
    <property type="entry name" value="Gram_neg_porin_domain"/>
</dbReference>
<keyword evidence="4" id="KW-1134">Transmembrane beta strand</keyword>
<dbReference type="EMBL" id="JBBUTH010000007">
    <property type="protein sequence ID" value="MEK8051101.1"/>
    <property type="molecule type" value="Genomic_DNA"/>
</dbReference>
<dbReference type="InterPro" id="IPR023614">
    <property type="entry name" value="Porin_dom_sf"/>
</dbReference>
<evidence type="ECO:0000256" key="10">
    <source>
        <dbReference type="ARBA" id="ARBA00023237"/>
    </source>
</evidence>
<evidence type="ECO:0000256" key="7">
    <source>
        <dbReference type="ARBA" id="ARBA00023065"/>
    </source>
</evidence>
<dbReference type="PANTHER" id="PTHR34501:SF9">
    <property type="entry name" value="MAJOR OUTER MEMBRANE PROTEIN P.IA"/>
    <property type="match status" value="1"/>
</dbReference>
<dbReference type="CDD" id="cd00342">
    <property type="entry name" value="gram_neg_porins"/>
    <property type="match status" value="1"/>
</dbReference>
<evidence type="ECO:0000256" key="8">
    <source>
        <dbReference type="ARBA" id="ARBA00023114"/>
    </source>
</evidence>
<keyword evidence="14" id="KW-1185">Reference proteome</keyword>
<comment type="subunit">
    <text evidence="2">Homotrimer.</text>
</comment>
<dbReference type="InterPro" id="IPR050298">
    <property type="entry name" value="Gram-neg_bact_OMP"/>
</dbReference>
<evidence type="ECO:0000256" key="9">
    <source>
        <dbReference type="ARBA" id="ARBA00023136"/>
    </source>
</evidence>
<feature type="domain" description="Porin" evidence="12">
    <location>
        <begin position="11"/>
        <end position="337"/>
    </location>
</feature>
<evidence type="ECO:0000256" key="1">
    <source>
        <dbReference type="ARBA" id="ARBA00004571"/>
    </source>
</evidence>
<evidence type="ECO:0000256" key="6">
    <source>
        <dbReference type="ARBA" id="ARBA00022729"/>
    </source>
</evidence>
<keyword evidence="3" id="KW-0813">Transport</keyword>
<comment type="subcellular location">
    <subcellularLocation>
        <location evidence="1">Cell outer membrane</location>
        <topology evidence="1">Multi-pass membrane protein</topology>
    </subcellularLocation>
</comment>
<keyword evidence="6 11" id="KW-0732">Signal</keyword>
<keyword evidence="9" id="KW-0472">Membrane</keyword>
<keyword evidence="7" id="KW-0406">Ion transport</keyword>